<proteinExistence type="predicted"/>
<sequence>MAMFGEPCTLAKHSETFIEKYGELSSAAKQSIATNFPHVKRGLDSDFFKNASLFFKEQCETLTKGH</sequence>
<reference evidence="1 2" key="1">
    <citation type="submission" date="2024-08" db="EMBL/GenBank/DDBJ databases">
        <title>Gnathostoma spinigerum genome.</title>
        <authorList>
            <person name="Gonzalez-Bertolin B."/>
            <person name="Monzon S."/>
            <person name="Zaballos A."/>
            <person name="Jimenez P."/>
            <person name="Dekumyoy P."/>
            <person name="Varona S."/>
            <person name="Cuesta I."/>
            <person name="Sumanam S."/>
            <person name="Adisakwattana P."/>
            <person name="Gasser R.B."/>
            <person name="Hernandez-Gonzalez A."/>
            <person name="Young N.D."/>
            <person name="Perteguer M.J."/>
        </authorList>
    </citation>
    <scope>NUCLEOTIDE SEQUENCE [LARGE SCALE GENOMIC DNA]</scope>
    <source>
        <strain evidence="1">AL3</strain>
        <tissue evidence="1">Liver</tissue>
    </source>
</reference>
<keyword evidence="2" id="KW-1185">Reference proteome</keyword>
<evidence type="ECO:0000313" key="1">
    <source>
        <dbReference type="EMBL" id="MFH4984407.1"/>
    </source>
</evidence>
<dbReference type="Proteomes" id="UP001608902">
    <property type="component" value="Unassembled WGS sequence"/>
</dbReference>
<comment type="caution">
    <text evidence="1">The sequence shown here is derived from an EMBL/GenBank/DDBJ whole genome shotgun (WGS) entry which is preliminary data.</text>
</comment>
<accession>A0ABD6F3L4</accession>
<dbReference type="EMBL" id="JBGFUD010017324">
    <property type="protein sequence ID" value="MFH4984407.1"/>
    <property type="molecule type" value="Genomic_DNA"/>
</dbReference>
<name>A0ABD6F3L4_9BILA</name>
<evidence type="ECO:0000313" key="2">
    <source>
        <dbReference type="Proteomes" id="UP001608902"/>
    </source>
</evidence>
<protein>
    <submittedName>
        <fullName evidence="1">Uncharacterized protein</fullName>
    </submittedName>
</protein>
<gene>
    <name evidence="1" type="ORF">AB6A40_011116</name>
</gene>
<organism evidence="1 2">
    <name type="scientific">Gnathostoma spinigerum</name>
    <dbReference type="NCBI Taxonomy" id="75299"/>
    <lineage>
        <taxon>Eukaryota</taxon>
        <taxon>Metazoa</taxon>
        <taxon>Ecdysozoa</taxon>
        <taxon>Nematoda</taxon>
        <taxon>Chromadorea</taxon>
        <taxon>Rhabditida</taxon>
        <taxon>Spirurina</taxon>
        <taxon>Gnathostomatomorpha</taxon>
        <taxon>Gnathostomatoidea</taxon>
        <taxon>Gnathostomatidae</taxon>
        <taxon>Gnathostoma</taxon>
    </lineage>
</organism>
<dbReference type="AlphaFoldDB" id="A0ABD6F3L4"/>